<sequence>MNEYMGISDKRRRGIILGLLLHALFLLSLGGVAQETADSLWLRELQEVVVTATLLPTAGQQLPYAEARIGPASFQRGQQLSLGEPLQQLPGLLALNPYNFAQDLRLSVRGFGARSAFGIRGIAVWVDGLPESTPDGQAQVDNLDAGLLSQASLLRSPASGWYGNAAGGVLNLQTVAPPEEAGGRARLSVGSFGFQKYQLQVGGPGWVAYGAHTRFEGYREQSRAVSSLFNAKKQWSWEDGQNLELLFNLAYSPVAQDPGGLPEEGLEAPGQAWGSNLAFDAGETVLQGKAGLKWQQRLGPKAALSAFGFYLFRDFSNRLPFETGGIVKLFRHYAGVGLKLSGKYSPALRGTTGITVLGLSDGRQRYDNLEGEQGALALDQQEEWMNVGVYHVQEWRPSAPWRLQASLRYDLNALGVKDRWLEDGDDSGGQVFHNLSPALGLFWQGWENIGLYANYAYSFEAPALSELSANPTGGGFNPALRPQQAHSTELGLKSSLGSMWEFDLCGYQIFLRSELVPYELEGQPGRTYYSNAGASSRRGVEARLALKPSGPLSGQVAYNYADFEYTDFETGGTQLSGNALPGIPRHWWAGQLTWAFSQGAYLKAEARQLGALFADDANATRVEGFLELGLHGGYTFSAGPITLQLMGGANNILGQAYAQNIRINAFGGRHFEPAPGRNIYFAVEVGW</sequence>
<evidence type="ECO:0000256" key="2">
    <source>
        <dbReference type="ARBA" id="ARBA00022448"/>
    </source>
</evidence>
<evidence type="ECO:0000256" key="5">
    <source>
        <dbReference type="ARBA" id="ARBA00023077"/>
    </source>
</evidence>
<accession>A0A5C6RPT4</accession>
<dbReference type="InterPro" id="IPR037066">
    <property type="entry name" value="Plug_dom_sf"/>
</dbReference>
<dbReference type="PANTHER" id="PTHR30069:SF28">
    <property type="entry name" value="TONB-DEPENDENT RECEPTOR YNCD-RELATED"/>
    <property type="match status" value="1"/>
</dbReference>
<dbReference type="Pfam" id="PF07715">
    <property type="entry name" value="Plug"/>
    <property type="match status" value="1"/>
</dbReference>
<dbReference type="Pfam" id="PF00593">
    <property type="entry name" value="TonB_dep_Rec_b-barrel"/>
    <property type="match status" value="1"/>
</dbReference>
<dbReference type="GO" id="GO:0009279">
    <property type="term" value="C:cell outer membrane"/>
    <property type="evidence" value="ECO:0007669"/>
    <property type="project" value="UniProtKB-SubCell"/>
</dbReference>
<keyword evidence="12" id="KW-0675">Receptor</keyword>
<dbReference type="Gene3D" id="2.40.170.20">
    <property type="entry name" value="TonB-dependent receptor, beta-barrel domain"/>
    <property type="match status" value="1"/>
</dbReference>
<evidence type="ECO:0000256" key="6">
    <source>
        <dbReference type="ARBA" id="ARBA00023136"/>
    </source>
</evidence>
<feature type="domain" description="TonB-dependent receptor-like beta-barrel" evidence="10">
    <location>
        <begin position="226"/>
        <end position="652"/>
    </location>
</feature>
<dbReference type="Proteomes" id="UP000321580">
    <property type="component" value="Unassembled WGS sequence"/>
</dbReference>
<organism evidence="12 13">
    <name type="scientific">Phaeodactylibacter luteus</name>
    <dbReference type="NCBI Taxonomy" id="1564516"/>
    <lineage>
        <taxon>Bacteria</taxon>
        <taxon>Pseudomonadati</taxon>
        <taxon>Bacteroidota</taxon>
        <taxon>Saprospiria</taxon>
        <taxon>Saprospirales</taxon>
        <taxon>Haliscomenobacteraceae</taxon>
        <taxon>Phaeodactylibacter</taxon>
    </lineage>
</organism>
<feature type="domain" description="TonB-dependent receptor plug" evidence="11">
    <location>
        <begin position="62"/>
        <end position="169"/>
    </location>
</feature>
<dbReference type="OrthoDB" id="9782587at2"/>
<comment type="similarity">
    <text evidence="8 9">Belongs to the TonB-dependent receptor family.</text>
</comment>
<proteinExistence type="inferred from homology"/>
<dbReference type="InterPro" id="IPR012910">
    <property type="entry name" value="Plug_dom"/>
</dbReference>
<keyword evidence="5 9" id="KW-0798">TonB box</keyword>
<keyword evidence="3 8" id="KW-1134">Transmembrane beta strand</keyword>
<name>A0A5C6RPT4_9BACT</name>
<dbReference type="InterPro" id="IPR000531">
    <property type="entry name" value="Beta-barrel_TonB"/>
</dbReference>
<keyword evidence="7 8" id="KW-0998">Cell outer membrane</keyword>
<dbReference type="InterPro" id="IPR036942">
    <property type="entry name" value="Beta-barrel_TonB_sf"/>
</dbReference>
<dbReference type="Gene3D" id="2.170.130.10">
    <property type="entry name" value="TonB-dependent receptor, plug domain"/>
    <property type="match status" value="1"/>
</dbReference>
<dbReference type="EMBL" id="VOOR01000012">
    <property type="protein sequence ID" value="TXB64147.1"/>
    <property type="molecule type" value="Genomic_DNA"/>
</dbReference>
<evidence type="ECO:0000256" key="3">
    <source>
        <dbReference type="ARBA" id="ARBA00022452"/>
    </source>
</evidence>
<comment type="subcellular location">
    <subcellularLocation>
        <location evidence="1 8">Cell outer membrane</location>
        <topology evidence="1 8">Multi-pass membrane protein</topology>
    </subcellularLocation>
</comment>
<evidence type="ECO:0000313" key="12">
    <source>
        <dbReference type="EMBL" id="TXB64147.1"/>
    </source>
</evidence>
<evidence type="ECO:0000259" key="10">
    <source>
        <dbReference type="Pfam" id="PF00593"/>
    </source>
</evidence>
<evidence type="ECO:0000256" key="4">
    <source>
        <dbReference type="ARBA" id="ARBA00022692"/>
    </source>
</evidence>
<keyword evidence="2 8" id="KW-0813">Transport</keyword>
<evidence type="ECO:0000313" key="13">
    <source>
        <dbReference type="Proteomes" id="UP000321580"/>
    </source>
</evidence>
<evidence type="ECO:0000259" key="11">
    <source>
        <dbReference type="Pfam" id="PF07715"/>
    </source>
</evidence>
<keyword evidence="6 8" id="KW-0472">Membrane</keyword>
<dbReference type="GO" id="GO:0015344">
    <property type="term" value="F:siderophore uptake transmembrane transporter activity"/>
    <property type="evidence" value="ECO:0007669"/>
    <property type="project" value="TreeGrafter"/>
</dbReference>
<dbReference type="SUPFAM" id="SSF56935">
    <property type="entry name" value="Porins"/>
    <property type="match status" value="1"/>
</dbReference>
<evidence type="ECO:0000256" key="9">
    <source>
        <dbReference type="RuleBase" id="RU003357"/>
    </source>
</evidence>
<evidence type="ECO:0000256" key="7">
    <source>
        <dbReference type="ARBA" id="ARBA00023237"/>
    </source>
</evidence>
<comment type="caution">
    <text evidence="12">The sequence shown here is derived from an EMBL/GenBank/DDBJ whole genome shotgun (WGS) entry which is preliminary data.</text>
</comment>
<keyword evidence="13" id="KW-1185">Reference proteome</keyword>
<evidence type="ECO:0000256" key="8">
    <source>
        <dbReference type="PROSITE-ProRule" id="PRU01360"/>
    </source>
</evidence>
<dbReference type="PANTHER" id="PTHR30069">
    <property type="entry name" value="TONB-DEPENDENT OUTER MEMBRANE RECEPTOR"/>
    <property type="match status" value="1"/>
</dbReference>
<evidence type="ECO:0000256" key="1">
    <source>
        <dbReference type="ARBA" id="ARBA00004571"/>
    </source>
</evidence>
<keyword evidence="4 8" id="KW-0812">Transmembrane</keyword>
<reference evidence="12 13" key="1">
    <citation type="submission" date="2019-08" db="EMBL/GenBank/DDBJ databases">
        <title>Genome of Phaeodactylibacter luteus.</title>
        <authorList>
            <person name="Bowman J.P."/>
        </authorList>
    </citation>
    <scope>NUCLEOTIDE SEQUENCE [LARGE SCALE GENOMIC DNA]</scope>
    <source>
        <strain evidence="12 13">KCTC 42180</strain>
    </source>
</reference>
<dbReference type="AlphaFoldDB" id="A0A5C6RPT4"/>
<dbReference type="RefSeq" id="WP_147166846.1">
    <property type="nucleotide sequence ID" value="NZ_VOOR01000012.1"/>
</dbReference>
<gene>
    <name evidence="12" type="ORF">FRY97_07590</name>
</gene>
<dbReference type="GO" id="GO:0044718">
    <property type="term" value="P:siderophore transmembrane transport"/>
    <property type="evidence" value="ECO:0007669"/>
    <property type="project" value="TreeGrafter"/>
</dbReference>
<protein>
    <submittedName>
        <fullName evidence="12">TonB-dependent receptor</fullName>
    </submittedName>
</protein>
<dbReference type="PROSITE" id="PS52016">
    <property type="entry name" value="TONB_DEPENDENT_REC_3"/>
    <property type="match status" value="1"/>
</dbReference>
<dbReference type="InterPro" id="IPR039426">
    <property type="entry name" value="TonB-dep_rcpt-like"/>
</dbReference>